<proteinExistence type="inferred from homology"/>
<organism evidence="3 4">
    <name type="scientific">Sediminibacterium ginsengisoli</name>
    <dbReference type="NCBI Taxonomy" id="413434"/>
    <lineage>
        <taxon>Bacteria</taxon>
        <taxon>Pseudomonadati</taxon>
        <taxon>Bacteroidota</taxon>
        <taxon>Chitinophagia</taxon>
        <taxon>Chitinophagales</taxon>
        <taxon>Chitinophagaceae</taxon>
        <taxon>Sediminibacterium</taxon>
    </lineage>
</organism>
<comment type="similarity">
    <text evidence="1">Belongs to the metallo-dependent hydrolases superfamily.</text>
</comment>
<dbReference type="InterPro" id="IPR006680">
    <property type="entry name" value="Amidohydro-rel"/>
</dbReference>
<dbReference type="EMBL" id="FUWH01000001">
    <property type="protein sequence ID" value="SJZ39801.1"/>
    <property type="molecule type" value="Genomic_DNA"/>
</dbReference>
<feature type="domain" description="Amidohydrolase-related" evidence="2">
    <location>
        <begin position="3"/>
        <end position="273"/>
    </location>
</feature>
<dbReference type="Gene3D" id="3.20.20.140">
    <property type="entry name" value="Metal-dependent hydrolases"/>
    <property type="match status" value="1"/>
</dbReference>
<name>A0A1T4KBL7_9BACT</name>
<evidence type="ECO:0000313" key="3">
    <source>
        <dbReference type="EMBL" id="SJZ39801.1"/>
    </source>
</evidence>
<sequence>MKIDAHQHFWQYDPVRDSWIDDTMQVIRRDFMPADLQPLLEQHQLDGCVAVQADQSDAESAFLLKNAASYPFIKGVVGWVDLRAADIEMKLSAYSVHDKMKGFRHILQAEPQEFMRQPAFLNGISKLSSYNYTYDVLIYEHQLPAAYELVRQFPDQPFVIDHIAKPKIGKGDMIAWKKQIQAIASCDNVYCKISGMVTEADHDLAYEIYQPYMETVTEAFGIKRIMYGSDWPVCLLAASYAEAIAITEQYFSSFSKDEQALFYGGNAVAFYQL</sequence>
<dbReference type="PANTHER" id="PTHR43569:SF2">
    <property type="entry name" value="AMIDOHYDROLASE-RELATED DOMAIN-CONTAINING PROTEIN"/>
    <property type="match status" value="1"/>
</dbReference>
<dbReference type="Proteomes" id="UP000190888">
    <property type="component" value="Unassembled WGS sequence"/>
</dbReference>
<dbReference type="SUPFAM" id="SSF51556">
    <property type="entry name" value="Metallo-dependent hydrolases"/>
    <property type="match status" value="1"/>
</dbReference>
<dbReference type="OrthoDB" id="5450317at2"/>
<evidence type="ECO:0000259" key="2">
    <source>
        <dbReference type="Pfam" id="PF04909"/>
    </source>
</evidence>
<protein>
    <submittedName>
        <fullName evidence="3">L-fuconolactonase</fullName>
    </submittedName>
</protein>
<dbReference type="InterPro" id="IPR032466">
    <property type="entry name" value="Metal_Hydrolase"/>
</dbReference>
<reference evidence="3 4" key="1">
    <citation type="submission" date="2017-02" db="EMBL/GenBank/DDBJ databases">
        <authorList>
            <person name="Peterson S.W."/>
        </authorList>
    </citation>
    <scope>NUCLEOTIDE SEQUENCE [LARGE SCALE GENOMIC DNA]</scope>
    <source>
        <strain evidence="3 4">DSM 22335</strain>
    </source>
</reference>
<dbReference type="STRING" id="413434.SAMN04488132_101595"/>
<evidence type="ECO:0000256" key="1">
    <source>
        <dbReference type="ARBA" id="ARBA00038310"/>
    </source>
</evidence>
<dbReference type="PANTHER" id="PTHR43569">
    <property type="entry name" value="AMIDOHYDROLASE"/>
    <property type="match status" value="1"/>
</dbReference>
<evidence type="ECO:0000313" key="4">
    <source>
        <dbReference type="Proteomes" id="UP000190888"/>
    </source>
</evidence>
<dbReference type="InterPro" id="IPR052350">
    <property type="entry name" value="Metallo-dep_Lactonases"/>
</dbReference>
<accession>A0A1T4KBL7</accession>
<keyword evidence="4" id="KW-1185">Reference proteome</keyword>
<dbReference type="GO" id="GO:0016787">
    <property type="term" value="F:hydrolase activity"/>
    <property type="evidence" value="ECO:0007669"/>
    <property type="project" value="InterPro"/>
</dbReference>
<dbReference type="AlphaFoldDB" id="A0A1T4KBL7"/>
<dbReference type="Pfam" id="PF04909">
    <property type="entry name" value="Amidohydro_2"/>
    <property type="match status" value="1"/>
</dbReference>
<gene>
    <name evidence="3" type="ORF">SAMN04488132_101595</name>
</gene>